<feature type="repeat" description="ANK" evidence="3">
    <location>
        <begin position="207"/>
        <end position="239"/>
    </location>
</feature>
<dbReference type="EnsemblMetazoa" id="XM_019997037.1">
    <property type="protein sequence ID" value="XP_019852596.1"/>
    <property type="gene ID" value="LOC100633708"/>
</dbReference>
<evidence type="ECO:0000256" key="1">
    <source>
        <dbReference type="ARBA" id="ARBA00022737"/>
    </source>
</evidence>
<accession>A0A1X7VU05</accession>
<gene>
    <name evidence="4" type="primary">100633708</name>
</gene>
<dbReference type="eggNOG" id="KOG4177">
    <property type="taxonomic scope" value="Eukaryota"/>
</dbReference>
<dbReference type="AlphaFoldDB" id="A0A1X7VU05"/>
<keyword evidence="2 3" id="KW-0040">ANK repeat</keyword>
<evidence type="ECO:0000256" key="2">
    <source>
        <dbReference type="ARBA" id="ARBA00023043"/>
    </source>
</evidence>
<feature type="repeat" description="ANK" evidence="3">
    <location>
        <begin position="74"/>
        <end position="106"/>
    </location>
</feature>
<dbReference type="Pfam" id="PF12796">
    <property type="entry name" value="Ank_2"/>
    <property type="match status" value="3"/>
</dbReference>
<feature type="repeat" description="ANK" evidence="3">
    <location>
        <begin position="41"/>
        <end position="73"/>
    </location>
</feature>
<feature type="repeat" description="ANK" evidence="3">
    <location>
        <begin position="174"/>
        <end position="206"/>
    </location>
</feature>
<dbReference type="InParanoid" id="A0A1X7VU05"/>
<keyword evidence="5" id="KW-1185">Reference proteome</keyword>
<dbReference type="PANTHER" id="PTHR24198">
    <property type="entry name" value="ANKYRIN REPEAT AND PROTEIN KINASE DOMAIN-CONTAINING PROTEIN"/>
    <property type="match status" value="1"/>
</dbReference>
<feature type="repeat" description="ANK" evidence="3">
    <location>
        <begin position="107"/>
        <end position="139"/>
    </location>
</feature>
<dbReference type="SUPFAM" id="SSF48403">
    <property type="entry name" value="Ankyrin repeat"/>
    <property type="match status" value="1"/>
</dbReference>
<dbReference type="PRINTS" id="PR01415">
    <property type="entry name" value="ANKYRIN"/>
</dbReference>
<dbReference type="PROSITE" id="PS50297">
    <property type="entry name" value="ANK_REP_REGION"/>
    <property type="match status" value="4"/>
</dbReference>
<dbReference type="InterPro" id="IPR036770">
    <property type="entry name" value="Ankyrin_rpt-contain_sf"/>
</dbReference>
<dbReference type="InterPro" id="IPR002110">
    <property type="entry name" value="Ankyrin_rpt"/>
</dbReference>
<name>A0A1X7VU05_AMPQE</name>
<sequence>MGQASPKLVSWAAQDGRPEDLIYHLDKTGPEGLKPASGAEKQRTPLILSAIGGHTQCISILYDAGAKLDDKDTDGFTALHHAASNGHLYAVQLLLDLGANPMASSRFGVTPLHLATSSGHTPMLQLLASHKINIDVQESWGQSPLMIATAQSRLECMKTLLNANASTEIRDYHHGNTALHVACTTKDEETVLLLLDAGANPCSINGKGMSSLGVAIENKFYRILPLLLEYGARLNDNDRVVTSSGLQNYLDNCLTTPIPLLRQCRVAVRQAYGPSCLENLNRFLEEQDQTMASYVKGVRDDCCGKLDEIKKHALLGRTAVVTDEALTKF</sequence>
<evidence type="ECO:0000313" key="4">
    <source>
        <dbReference type="EnsemblMetazoa" id="Aqu2.1.43335_001"/>
    </source>
</evidence>
<dbReference type="Gene3D" id="1.25.40.20">
    <property type="entry name" value="Ankyrin repeat-containing domain"/>
    <property type="match status" value="2"/>
</dbReference>
<reference evidence="5" key="1">
    <citation type="journal article" date="2010" name="Nature">
        <title>The Amphimedon queenslandica genome and the evolution of animal complexity.</title>
        <authorList>
            <person name="Srivastava M."/>
            <person name="Simakov O."/>
            <person name="Chapman J."/>
            <person name="Fahey B."/>
            <person name="Gauthier M.E."/>
            <person name="Mitros T."/>
            <person name="Richards G.S."/>
            <person name="Conaco C."/>
            <person name="Dacre M."/>
            <person name="Hellsten U."/>
            <person name="Larroux C."/>
            <person name="Putnam N.H."/>
            <person name="Stanke M."/>
            <person name="Adamska M."/>
            <person name="Darling A."/>
            <person name="Degnan S.M."/>
            <person name="Oakley T.H."/>
            <person name="Plachetzki D.C."/>
            <person name="Zhai Y."/>
            <person name="Adamski M."/>
            <person name="Calcino A."/>
            <person name="Cummins S.F."/>
            <person name="Goodstein D.M."/>
            <person name="Harris C."/>
            <person name="Jackson D.J."/>
            <person name="Leys S.P."/>
            <person name="Shu S."/>
            <person name="Woodcroft B.J."/>
            <person name="Vervoort M."/>
            <person name="Kosik K.S."/>
            <person name="Manning G."/>
            <person name="Degnan B.M."/>
            <person name="Rokhsar D.S."/>
        </authorList>
    </citation>
    <scope>NUCLEOTIDE SEQUENCE [LARGE SCALE GENOMIC DNA]</scope>
</reference>
<dbReference type="OrthoDB" id="5950161at2759"/>
<dbReference type="PROSITE" id="PS50088">
    <property type="entry name" value="ANK_REPEAT"/>
    <property type="match status" value="6"/>
</dbReference>
<keyword evidence="1" id="KW-0677">Repeat</keyword>
<dbReference type="SMART" id="SM00248">
    <property type="entry name" value="ANK"/>
    <property type="match status" value="6"/>
</dbReference>
<dbReference type="KEGG" id="aqu:100633708"/>
<evidence type="ECO:0000313" key="5">
    <source>
        <dbReference type="Proteomes" id="UP000007879"/>
    </source>
</evidence>
<dbReference type="Proteomes" id="UP000007879">
    <property type="component" value="Unassembled WGS sequence"/>
</dbReference>
<dbReference type="EnsemblMetazoa" id="Aqu2.1.43335_001">
    <property type="protein sequence ID" value="Aqu2.1.43335_001"/>
    <property type="gene ID" value="Aqu2.1.43335"/>
</dbReference>
<reference evidence="4" key="2">
    <citation type="submission" date="2017-05" db="UniProtKB">
        <authorList>
            <consortium name="EnsemblMetazoa"/>
        </authorList>
    </citation>
    <scope>IDENTIFICATION</scope>
</reference>
<proteinExistence type="predicted"/>
<protein>
    <submittedName>
        <fullName evidence="4">Uncharacterized protein</fullName>
    </submittedName>
</protein>
<dbReference type="PANTHER" id="PTHR24198:SF165">
    <property type="entry name" value="ANKYRIN REPEAT-CONTAINING PROTEIN-RELATED"/>
    <property type="match status" value="1"/>
</dbReference>
<feature type="repeat" description="ANK" evidence="3">
    <location>
        <begin position="140"/>
        <end position="172"/>
    </location>
</feature>
<evidence type="ECO:0000256" key="3">
    <source>
        <dbReference type="PROSITE-ProRule" id="PRU00023"/>
    </source>
</evidence>
<organism evidence="4">
    <name type="scientific">Amphimedon queenslandica</name>
    <name type="common">Sponge</name>
    <dbReference type="NCBI Taxonomy" id="400682"/>
    <lineage>
        <taxon>Eukaryota</taxon>
        <taxon>Metazoa</taxon>
        <taxon>Porifera</taxon>
        <taxon>Demospongiae</taxon>
        <taxon>Heteroscleromorpha</taxon>
        <taxon>Haplosclerida</taxon>
        <taxon>Niphatidae</taxon>
        <taxon>Amphimedon</taxon>
    </lineage>
</organism>
<dbReference type="STRING" id="400682.A0A1X7VU05"/>